<proteinExistence type="predicted"/>
<organism evidence="2 3">
    <name type="scientific">Paramarasmius palmivorus</name>
    <dbReference type="NCBI Taxonomy" id="297713"/>
    <lineage>
        <taxon>Eukaryota</taxon>
        <taxon>Fungi</taxon>
        <taxon>Dikarya</taxon>
        <taxon>Basidiomycota</taxon>
        <taxon>Agaricomycotina</taxon>
        <taxon>Agaricomycetes</taxon>
        <taxon>Agaricomycetidae</taxon>
        <taxon>Agaricales</taxon>
        <taxon>Marasmiineae</taxon>
        <taxon>Marasmiaceae</taxon>
        <taxon>Paramarasmius</taxon>
    </lineage>
</organism>
<name>A0AAW0C6G5_9AGAR</name>
<feature type="chain" id="PRO_5043900531" evidence="1">
    <location>
        <begin position="19"/>
        <end position="181"/>
    </location>
</feature>
<dbReference type="EMBL" id="JAYKXP010000056">
    <property type="protein sequence ID" value="KAK7034587.1"/>
    <property type="molecule type" value="Genomic_DNA"/>
</dbReference>
<evidence type="ECO:0000313" key="3">
    <source>
        <dbReference type="Proteomes" id="UP001383192"/>
    </source>
</evidence>
<dbReference type="AlphaFoldDB" id="A0AAW0C6G5"/>
<evidence type="ECO:0000256" key="1">
    <source>
        <dbReference type="SAM" id="SignalP"/>
    </source>
</evidence>
<keyword evidence="3" id="KW-1185">Reference proteome</keyword>
<comment type="caution">
    <text evidence="2">The sequence shown here is derived from an EMBL/GenBank/DDBJ whole genome shotgun (WGS) entry which is preliminary data.</text>
</comment>
<protein>
    <submittedName>
        <fullName evidence="2">Uncharacterized protein</fullName>
    </submittedName>
</protein>
<evidence type="ECO:0000313" key="2">
    <source>
        <dbReference type="EMBL" id="KAK7034587.1"/>
    </source>
</evidence>
<gene>
    <name evidence="2" type="ORF">VNI00_012218</name>
</gene>
<feature type="signal peptide" evidence="1">
    <location>
        <begin position="1"/>
        <end position="18"/>
    </location>
</feature>
<sequence>MVKSALLLFLTLIVSVFARDVAQVMSDFATLAENITTLDEYMNKNPISFASLMEMNNTVQEIQKRINAMTLDAKVQAQAASPLPSVSDENEVLARMNPTVEALSKLMDDFGSKSTEFGGYYEFVKCEVYRNLKSFRDRYLDPESTVVALFVTNTGKEQAKRAWDSAVPHITECLSKYKDGC</sequence>
<keyword evidence="1" id="KW-0732">Signal</keyword>
<accession>A0AAW0C6G5</accession>
<dbReference type="Proteomes" id="UP001383192">
    <property type="component" value="Unassembled WGS sequence"/>
</dbReference>
<reference evidence="2 3" key="1">
    <citation type="submission" date="2024-01" db="EMBL/GenBank/DDBJ databases">
        <title>A draft genome for a cacao thread blight-causing isolate of Paramarasmius palmivorus.</title>
        <authorList>
            <person name="Baruah I.K."/>
            <person name="Bukari Y."/>
            <person name="Amoako-Attah I."/>
            <person name="Meinhardt L.W."/>
            <person name="Bailey B.A."/>
            <person name="Cohen S.P."/>
        </authorList>
    </citation>
    <scope>NUCLEOTIDE SEQUENCE [LARGE SCALE GENOMIC DNA]</scope>
    <source>
        <strain evidence="2 3">GH-12</strain>
    </source>
</reference>